<dbReference type="InterPro" id="IPR000322">
    <property type="entry name" value="Glyco_hydro_31_TIM"/>
</dbReference>
<dbReference type="CDD" id="cd14752">
    <property type="entry name" value="GH31_N"/>
    <property type="match status" value="1"/>
</dbReference>
<dbReference type="OrthoDB" id="176168at2"/>
<gene>
    <name evidence="6" type="ORF">CBP76_04190</name>
</gene>
<dbReference type="SUPFAM" id="SSF51011">
    <property type="entry name" value="Glycosyl hydrolase domain"/>
    <property type="match status" value="1"/>
</dbReference>
<dbReference type="PANTHER" id="PTHR43863">
    <property type="entry name" value="HYDROLASE, PUTATIVE (AFU_ORTHOLOGUE AFUA_1G03140)-RELATED"/>
    <property type="match status" value="1"/>
</dbReference>
<dbReference type="Pfam" id="PF13802">
    <property type="entry name" value="Gal_mutarotas_2"/>
    <property type="match status" value="1"/>
</dbReference>
<proteinExistence type="inferred from homology"/>
<name>A0A2N7AVK5_9LACO</name>
<dbReference type="GO" id="GO:0004553">
    <property type="term" value="F:hydrolase activity, hydrolyzing O-glycosyl compounds"/>
    <property type="evidence" value="ECO:0007669"/>
    <property type="project" value="InterPro"/>
</dbReference>
<dbReference type="SUPFAM" id="SSF74650">
    <property type="entry name" value="Galactose mutarotase-like"/>
    <property type="match status" value="1"/>
</dbReference>
<dbReference type="SUPFAM" id="SSF51445">
    <property type="entry name" value="(Trans)glycosidases"/>
    <property type="match status" value="1"/>
</dbReference>
<evidence type="ECO:0000259" key="3">
    <source>
        <dbReference type="Pfam" id="PF01055"/>
    </source>
</evidence>
<protein>
    <submittedName>
        <fullName evidence="6">Family 31 glucosidase</fullName>
    </submittedName>
</protein>
<evidence type="ECO:0000313" key="7">
    <source>
        <dbReference type="Proteomes" id="UP000235649"/>
    </source>
</evidence>
<feature type="domain" description="Glycosyl hydrolase family 31 C-terminal" evidence="5">
    <location>
        <begin position="588"/>
        <end position="671"/>
    </location>
</feature>
<keyword evidence="7" id="KW-1185">Reference proteome</keyword>
<dbReference type="Proteomes" id="UP000235649">
    <property type="component" value="Unassembled WGS sequence"/>
</dbReference>
<dbReference type="RefSeq" id="WP_102195689.1">
    <property type="nucleotide sequence ID" value="NZ_NIPR01000008.1"/>
</dbReference>
<sequence length="675" mass="78752">MFNENNHDVLEWSLNGKTLRIIPWGHGLRVCDSFGNVEHNWALTEIVDKQDNFLIEYDNSKAKITNGKTTAIVDNDGKIIFYNQTGKILLEEFWRFRKKDIKRVNSSTFVDENMLNNFVSALKIAGREFHPILGGDYQIHTRFEANDDEKIFGMGQYQQKQLNLKGCQLELAHRNSQASVPFMLSNQGYGFLWNNPSIGRVTFAQNITDWYACDTKVIDYWICADDNPKNILKDYTEVTGRTPEMPEYGLGLWQSKLRYRTQDEVLKVARKYYDNGIPLSVIVIDYFHWPNQGDFKFDKTYWPDPEKMVDELQKMGTKVMVSIWPNIDKQSENYQEMSDKGYLVKSDRGNGLTMLFQGNTTFYDTSNPQAREFVWNKIKSNYYDKGIQLFWLDEAEPEYSPYDYDNYRLKQGRNTQIGNLYPKLYAKGFYEGLKREGKTKIVNLVRSAWAGSQKYGVLVWTGDIDSSFRSFKYQYQCGLNMGIAGIPWWTSDIGGFHGGNPEDNEFRELIVRWFEFATYCPVLRMHGDREPHTIPMSKFGGGKVETGADNEIWSYGQRDFEIMKKYTKERTMMKDYIADIMHEAHSKGYPIMRPLFFDFPNDQRAWNVENQHMFGDDLLVAPIFEYGAREREVYLPEIEGHKKWININTGDMYDGGCSYRIDAPLDVIPVFKISQ</sequence>
<comment type="similarity">
    <text evidence="1 2">Belongs to the glycosyl hydrolase 31 family.</text>
</comment>
<organism evidence="6 7">
    <name type="scientific">Companilactobacillus nuruki</name>
    <dbReference type="NCBI Taxonomy" id="1993540"/>
    <lineage>
        <taxon>Bacteria</taxon>
        <taxon>Bacillati</taxon>
        <taxon>Bacillota</taxon>
        <taxon>Bacilli</taxon>
        <taxon>Lactobacillales</taxon>
        <taxon>Lactobacillaceae</taxon>
        <taxon>Companilactobacillus</taxon>
    </lineage>
</organism>
<evidence type="ECO:0000256" key="1">
    <source>
        <dbReference type="ARBA" id="ARBA00007806"/>
    </source>
</evidence>
<dbReference type="GO" id="GO:0005975">
    <property type="term" value="P:carbohydrate metabolic process"/>
    <property type="evidence" value="ECO:0007669"/>
    <property type="project" value="InterPro"/>
</dbReference>
<feature type="domain" description="Glycoside hydrolase family 31 TIM barrel" evidence="3">
    <location>
        <begin position="243"/>
        <end position="577"/>
    </location>
</feature>
<dbReference type="GO" id="GO:0030246">
    <property type="term" value="F:carbohydrate binding"/>
    <property type="evidence" value="ECO:0007669"/>
    <property type="project" value="InterPro"/>
</dbReference>
<dbReference type="CDD" id="cd06591">
    <property type="entry name" value="GH31_xylosidase_XylS"/>
    <property type="match status" value="1"/>
</dbReference>
<evidence type="ECO:0000313" key="6">
    <source>
        <dbReference type="EMBL" id="PMD72161.1"/>
    </source>
</evidence>
<dbReference type="Gene3D" id="3.20.20.80">
    <property type="entry name" value="Glycosidases"/>
    <property type="match status" value="1"/>
</dbReference>
<dbReference type="InterPro" id="IPR048395">
    <property type="entry name" value="Glyco_hydro_31_C"/>
</dbReference>
<dbReference type="InterPro" id="IPR017853">
    <property type="entry name" value="GH"/>
</dbReference>
<dbReference type="AlphaFoldDB" id="A0A2N7AVK5"/>
<dbReference type="EMBL" id="NIPR01000008">
    <property type="protein sequence ID" value="PMD72161.1"/>
    <property type="molecule type" value="Genomic_DNA"/>
</dbReference>
<reference evidence="6 7" key="1">
    <citation type="submission" date="2017-05" db="EMBL/GenBank/DDBJ databases">
        <title>Lactobacillus nurukis nov., sp. nov., isolated from nuruk.</title>
        <authorList>
            <person name="Kim S.-J."/>
        </authorList>
    </citation>
    <scope>NUCLEOTIDE SEQUENCE [LARGE SCALE GENOMIC DNA]</scope>
    <source>
        <strain evidence="6 7">SYF10-1a</strain>
    </source>
</reference>
<dbReference type="InterPro" id="IPR011013">
    <property type="entry name" value="Gal_mutarotase_sf_dom"/>
</dbReference>
<feature type="domain" description="Glycoside hydrolase family 31 N-terminal" evidence="4">
    <location>
        <begin position="37"/>
        <end position="197"/>
    </location>
</feature>
<dbReference type="Gene3D" id="2.60.40.1180">
    <property type="entry name" value="Golgi alpha-mannosidase II"/>
    <property type="match status" value="1"/>
</dbReference>
<keyword evidence="2" id="KW-0326">Glycosidase</keyword>
<comment type="caution">
    <text evidence="6">The sequence shown here is derived from an EMBL/GenBank/DDBJ whole genome shotgun (WGS) entry which is preliminary data.</text>
</comment>
<evidence type="ECO:0000259" key="4">
    <source>
        <dbReference type="Pfam" id="PF13802"/>
    </source>
</evidence>
<dbReference type="InterPro" id="IPR025887">
    <property type="entry name" value="Glyco_hydro_31_N_dom"/>
</dbReference>
<evidence type="ECO:0000256" key="2">
    <source>
        <dbReference type="RuleBase" id="RU361185"/>
    </source>
</evidence>
<accession>A0A2N7AVK5</accession>
<dbReference type="Pfam" id="PF21365">
    <property type="entry name" value="Glyco_hydro_31_3rd"/>
    <property type="match status" value="1"/>
</dbReference>
<dbReference type="InterPro" id="IPR013780">
    <property type="entry name" value="Glyco_hydro_b"/>
</dbReference>
<dbReference type="InterPro" id="IPR051816">
    <property type="entry name" value="Glycosyl_Hydrolase_31"/>
</dbReference>
<evidence type="ECO:0000259" key="5">
    <source>
        <dbReference type="Pfam" id="PF21365"/>
    </source>
</evidence>
<dbReference type="PANTHER" id="PTHR43863:SF2">
    <property type="entry name" value="MALTASE-GLUCOAMYLASE"/>
    <property type="match status" value="1"/>
</dbReference>
<dbReference type="Gene3D" id="2.60.40.1760">
    <property type="entry name" value="glycosyl hydrolase (family 31)"/>
    <property type="match status" value="1"/>
</dbReference>
<dbReference type="Pfam" id="PF01055">
    <property type="entry name" value="Glyco_hydro_31_2nd"/>
    <property type="match status" value="1"/>
</dbReference>
<keyword evidence="2" id="KW-0378">Hydrolase</keyword>